<evidence type="ECO:0000259" key="6">
    <source>
        <dbReference type="PROSITE" id="PS51220"/>
    </source>
</evidence>
<dbReference type="GO" id="GO:0005509">
    <property type="term" value="F:calcium ion binding"/>
    <property type="evidence" value="ECO:0007669"/>
    <property type="project" value="InterPro"/>
</dbReference>
<dbReference type="OrthoDB" id="9342475at2"/>
<dbReference type="InterPro" id="IPR013858">
    <property type="entry name" value="Peptidase_M10B_C"/>
</dbReference>
<evidence type="ECO:0000256" key="4">
    <source>
        <dbReference type="ARBA" id="ARBA00022737"/>
    </source>
</evidence>
<evidence type="ECO:0000256" key="2">
    <source>
        <dbReference type="ARBA" id="ARBA00004613"/>
    </source>
</evidence>
<keyword evidence="3" id="KW-0964">Secreted</keyword>
<dbReference type="Pfam" id="PF06119">
    <property type="entry name" value="NIDO"/>
    <property type="match status" value="2"/>
</dbReference>
<dbReference type="STRING" id="639004.SAMN04488239_11919"/>
<sequence length="1121" mass="115113">MVQNYTSLLVSNTDGWHDGEGIITYSFIGTEMPNYYPTVDTNADGDADSWDVGQGDLIPFTGQNFSMTVEQRAMTSLAIQAWNEVANVNLQPGTIDPDDPANPNPLHGTPITGNGTLQPVGGNPLPRNDDGSSLQDFSAVFEDGLNFFGQHYDASQIWVNTNGNITFNGNLSQYTPSGISAGTRALIAPFWADVDTGDSVDTPGNPILVNVDPNADVVTITWENVAFYNENDNALNSFQLQLFDRGNGDFDIVFRYEDINWTSGQASGSNDQGLGGTPARAGFSAGNGQDFFELPQSGSESAILNLENTVGNTGVTGMWVFEVRNGAVAGDIAFGATNFPDTGLYGFVSDFPEPDDLGETPSPHGDMWINSNNPNQFVPGVGPIYGHTSWNTYLHELGHALGLRHPNEAPNDPATNNQFTVMSYVPHPSVAGEALLDQAFSLTPMVWDIQALQELYGANTTTRTGDTAYFGDGVLPTESSHHEAAYQYGTNNMMVTGEDNRDRPVILTIWDAGGNDTIDGSDLSTNSNINLAPGSYSTIGSIANNIGIAAAVTVGGQVINLVENAWGGSGNDTIAGNWVANELLGFAGNDRLSGLAGNDTLDGGAGDDTLLGGAGGDQMFGGAGNDSLNGEAGGDRFLLELGMGHDTVFDYIAGEDQLDYSRLGQTEIAAITEANVNGNRVITLSDGSTLTLVGQGINQAPTGAPVISGTPQTGQVLTALTGSIQDANGLGNFVYTWLRDGVAIPGANAMTYTLLAADIGARISVLVNYVDGGGTPEALASVQTVPVIETPATPGTSGGDTQTVPQGEVGNLEGGDGNDTQYGGGGNDTLSGGEGDDLMGGGAGDDTLNGGGGNDQGYGGPGNDTAEGGFGSDTLGGFTGNDSLTGGGGNDQLWGAAGDDTLDGGLGNDTLGGADGNDSANGGDGNDEVWGSHGNDTLLGGNGQDTLGGFTGNDSLLGEGDNDEMWGAAGNDTLDGGEGDDSIGAGADDDLASGGAGNDQVFGGLGNDTLFGNEGNDTIYGAAGNDVIDGGEGDDEMFAGPGADVIIMSAGNDTLNFFSGTEDRIDLSFATTIVNFTDLVDPLGGHTTESGGNLIIDDLNGNTLTLVGIQLADIDSFDFIF</sequence>
<feature type="region of interest" description="Disordered" evidence="5">
    <location>
        <begin position="789"/>
        <end position="995"/>
    </location>
</feature>
<dbReference type="PRINTS" id="PR00313">
    <property type="entry name" value="CABNDNGRPT"/>
</dbReference>
<dbReference type="InterPro" id="IPR001343">
    <property type="entry name" value="Hemolysn_Ca-bd"/>
</dbReference>
<dbReference type="InterPro" id="IPR018511">
    <property type="entry name" value="Hemolysin-typ_Ca-bd_CS"/>
</dbReference>
<dbReference type="Gene3D" id="2.150.10.10">
    <property type="entry name" value="Serralysin-like metalloprotease, C-terminal"/>
    <property type="match status" value="3"/>
</dbReference>
<feature type="compositionally biased region" description="Acidic residues" evidence="5">
    <location>
        <begin position="975"/>
        <end position="991"/>
    </location>
</feature>
<gene>
    <name evidence="7" type="ORF">SAMN04488239_11919</name>
</gene>
<comment type="subcellular location">
    <subcellularLocation>
        <location evidence="2">Secreted</location>
    </subcellularLocation>
</comment>
<dbReference type="InterPro" id="IPR011049">
    <property type="entry name" value="Serralysin-like_metalloprot_C"/>
</dbReference>
<dbReference type="InterPro" id="IPR050557">
    <property type="entry name" value="RTX_toxin/Mannuronan_C5-epim"/>
</dbReference>
<keyword evidence="8" id="KW-1185">Reference proteome</keyword>
<dbReference type="AlphaFoldDB" id="A0A1G7CTJ3"/>
<feature type="compositionally biased region" description="Gly residues" evidence="5">
    <location>
        <begin position="812"/>
        <end position="827"/>
    </location>
</feature>
<dbReference type="RefSeq" id="WP_093036399.1">
    <property type="nucleotide sequence ID" value="NZ_FMZV01000019.1"/>
</dbReference>
<dbReference type="SUPFAM" id="SSF51120">
    <property type="entry name" value="beta-Roll"/>
    <property type="match status" value="3"/>
</dbReference>
<evidence type="ECO:0000313" key="8">
    <source>
        <dbReference type="Proteomes" id="UP000199628"/>
    </source>
</evidence>
<organism evidence="7 8">
    <name type="scientific">Ruegeria marina</name>
    <dbReference type="NCBI Taxonomy" id="639004"/>
    <lineage>
        <taxon>Bacteria</taxon>
        <taxon>Pseudomonadati</taxon>
        <taxon>Pseudomonadota</taxon>
        <taxon>Alphaproteobacteria</taxon>
        <taxon>Rhodobacterales</taxon>
        <taxon>Roseobacteraceae</taxon>
        <taxon>Ruegeria</taxon>
    </lineage>
</organism>
<dbReference type="PANTHER" id="PTHR38340:SF1">
    <property type="entry name" value="S-LAYER PROTEIN"/>
    <property type="match status" value="1"/>
</dbReference>
<dbReference type="InterPro" id="IPR003886">
    <property type="entry name" value="NIDO_dom"/>
</dbReference>
<dbReference type="Pfam" id="PF00353">
    <property type="entry name" value="HemolysinCabind"/>
    <property type="match status" value="9"/>
</dbReference>
<feature type="region of interest" description="Disordered" evidence="5">
    <location>
        <begin position="91"/>
        <end position="132"/>
    </location>
</feature>
<feature type="compositionally biased region" description="Polar residues" evidence="5">
    <location>
        <begin position="793"/>
        <end position="805"/>
    </location>
</feature>
<dbReference type="GO" id="GO:0005615">
    <property type="term" value="C:extracellular space"/>
    <property type="evidence" value="ECO:0007669"/>
    <property type="project" value="InterPro"/>
</dbReference>
<feature type="compositionally biased region" description="Low complexity" evidence="5">
    <location>
        <begin position="908"/>
        <end position="921"/>
    </location>
</feature>
<accession>A0A1G7CTJ3</accession>
<comment type="cofactor">
    <cofactor evidence="1">
        <name>Ca(2+)</name>
        <dbReference type="ChEBI" id="CHEBI:29108"/>
    </cofactor>
</comment>
<dbReference type="EMBL" id="FMZV01000019">
    <property type="protein sequence ID" value="SDE42682.1"/>
    <property type="molecule type" value="Genomic_DNA"/>
</dbReference>
<evidence type="ECO:0000256" key="5">
    <source>
        <dbReference type="SAM" id="MobiDB-lite"/>
    </source>
</evidence>
<dbReference type="Proteomes" id="UP000199628">
    <property type="component" value="Unassembled WGS sequence"/>
</dbReference>
<dbReference type="SMART" id="SM00539">
    <property type="entry name" value="NIDO"/>
    <property type="match status" value="1"/>
</dbReference>
<dbReference type="GO" id="GO:0008237">
    <property type="term" value="F:metallopeptidase activity"/>
    <property type="evidence" value="ECO:0007669"/>
    <property type="project" value="InterPro"/>
</dbReference>
<keyword evidence="4" id="KW-0677">Repeat</keyword>
<evidence type="ECO:0000256" key="1">
    <source>
        <dbReference type="ARBA" id="ARBA00001913"/>
    </source>
</evidence>
<dbReference type="SUPFAM" id="SSF55486">
    <property type="entry name" value="Metalloproteases ('zincins'), catalytic domain"/>
    <property type="match status" value="1"/>
</dbReference>
<protein>
    <submittedName>
        <fullName evidence="7">Ca2+-binding protein, RTX toxin-related</fullName>
    </submittedName>
</protein>
<evidence type="ECO:0000256" key="3">
    <source>
        <dbReference type="ARBA" id="ARBA00022525"/>
    </source>
</evidence>
<dbReference type="InterPro" id="IPR024079">
    <property type="entry name" value="MetalloPept_cat_dom_sf"/>
</dbReference>
<feature type="compositionally biased region" description="Gly residues" evidence="5">
    <location>
        <begin position="838"/>
        <end position="862"/>
    </location>
</feature>
<dbReference type="PROSITE" id="PS00330">
    <property type="entry name" value="HEMOLYSIN_CALCIUM"/>
    <property type="match status" value="4"/>
</dbReference>
<name>A0A1G7CTJ3_9RHOB</name>
<feature type="domain" description="NIDO" evidence="6">
    <location>
        <begin position="189"/>
        <end position="326"/>
    </location>
</feature>
<evidence type="ECO:0000313" key="7">
    <source>
        <dbReference type="EMBL" id="SDE42682.1"/>
    </source>
</evidence>
<dbReference type="PANTHER" id="PTHR38340">
    <property type="entry name" value="S-LAYER PROTEIN"/>
    <property type="match status" value="1"/>
</dbReference>
<reference evidence="8" key="1">
    <citation type="submission" date="2016-10" db="EMBL/GenBank/DDBJ databases">
        <authorList>
            <person name="Varghese N."/>
            <person name="Submissions S."/>
        </authorList>
    </citation>
    <scope>NUCLEOTIDE SEQUENCE [LARGE SCALE GENOMIC DNA]</scope>
    <source>
        <strain evidence="8">CGMCC 1.9108</strain>
    </source>
</reference>
<dbReference type="Gene3D" id="2.60.40.2700">
    <property type="match status" value="1"/>
</dbReference>
<dbReference type="Gene3D" id="3.40.390.10">
    <property type="entry name" value="Collagenase (Catalytic Domain)"/>
    <property type="match status" value="1"/>
</dbReference>
<dbReference type="PROSITE" id="PS51220">
    <property type="entry name" value="NIDO"/>
    <property type="match status" value="1"/>
</dbReference>
<dbReference type="Pfam" id="PF08548">
    <property type="entry name" value="Peptidase_M10_C"/>
    <property type="match status" value="1"/>
</dbReference>
<dbReference type="GO" id="GO:0007160">
    <property type="term" value="P:cell-matrix adhesion"/>
    <property type="evidence" value="ECO:0007669"/>
    <property type="project" value="InterPro"/>
</dbReference>
<proteinExistence type="predicted"/>